<dbReference type="InterPro" id="IPR002048">
    <property type="entry name" value="EF_hand_dom"/>
</dbReference>
<feature type="compositionally biased region" description="Low complexity" evidence="6">
    <location>
        <begin position="151"/>
        <end position="167"/>
    </location>
</feature>
<name>A0ABN9SMH4_9DINO</name>
<dbReference type="InterPro" id="IPR011992">
    <property type="entry name" value="EF-hand-dom_pair"/>
</dbReference>
<feature type="region of interest" description="Disordered" evidence="6">
    <location>
        <begin position="1"/>
        <end position="61"/>
    </location>
</feature>
<dbReference type="InterPro" id="IPR050230">
    <property type="entry name" value="CALM/Myosin/TropC-like"/>
</dbReference>
<dbReference type="SUPFAM" id="SSF47473">
    <property type="entry name" value="EF-hand"/>
    <property type="match status" value="1"/>
</dbReference>
<reference evidence="8" key="1">
    <citation type="submission" date="2023-10" db="EMBL/GenBank/DDBJ databases">
        <authorList>
            <person name="Chen Y."/>
            <person name="Shah S."/>
            <person name="Dougan E. K."/>
            <person name="Thang M."/>
            <person name="Chan C."/>
        </authorList>
    </citation>
    <scope>NUCLEOTIDE SEQUENCE [LARGE SCALE GENOMIC DNA]</scope>
</reference>
<feature type="compositionally biased region" description="Low complexity" evidence="6">
    <location>
        <begin position="211"/>
        <end position="222"/>
    </location>
</feature>
<dbReference type="PROSITE" id="PS00018">
    <property type="entry name" value="EF_HAND_1"/>
    <property type="match status" value="2"/>
</dbReference>
<evidence type="ECO:0000313" key="8">
    <source>
        <dbReference type="EMBL" id="CAK0833024.1"/>
    </source>
</evidence>
<evidence type="ECO:0000256" key="1">
    <source>
        <dbReference type="ARBA" id="ARBA00020786"/>
    </source>
</evidence>
<accession>A0ABN9SMH4</accession>
<dbReference type="PROSITE" id="PS50222">
    <property type="entry name" value="EF_HAND_2"/>
    <property type="match status" value="2"/>
</dbReference>
<dbReference type="PANTHER" id="PTHR23048">
    <property type="entry name" value="MYOSIN LIGHT CHAIN 1, 3"/>
    <property type="match status" value="1"/>
</dbReference>
<feature type="domain" description="EF-hand" evidence="7">
    <location>
        <begin position="472"/>
        <end position="507"/>
    </location>
</feature>
<keyword evidence="5" id="KW-0007">Acetylation</keyword>
<dbReference type="Pfam" id="PF13499">
    <property type="entry name" value="EF-hand_7"/>
    <property type="match status" value="1"/>
</dbReference>
<proteinExistence type="predicted"/>
<feature type="region of interest" description="Disordered" evidence="6">
    <location>
        <begin position="603"/>
        <end position="634"/>
    </location>
</feature>
<feature type="region of interest" description="Disordered" evidence="6">
    <location>
        <begin position="252"/>
        <end position="273"/>
    </location>
</feature>
<keyword evidence="3" id="KW-0677">Repeat</keyword>
<keyword evidence="2" id="KW-0479">Metal-binding</keyword>
<dbReference type="Proteomes" id="UP001189429">
    <property type="component" value="Unassembled WGS sequence"/>
</dbReference>
<evidence type="ECO:0000313" key="9">
    <source>
        <dbReference type="Proteomes" id="UP001189429"/>
    </source>
</evidence>
<gene>
    <name evidence="8" type="ORF">PCOR1329_LOCUS30855</name>
</gene>
<evidence type="ECO:0000256" key="5">
    <source>
        <dbReference type="ARBA" id="ARBA00022990"/>
    </source>
</evidence>
<evidence type="ECO:0000256" key="6">
    <source>
        <dbReference type="SAM" id="MobiDB-lite"/>
    </source>
</evidence>
<dbReference type="PANTHER" id="PTHR23048:SF0">
    <property type="entry name" value="CALMODULIN LIKE 3"/>
    <property type="match status" value="1"/>
</dbReference>
<feature type="region of interest" description="Disordered" evidence="6">
    <location>
        <begin position="285"/>
        <end position="419"/>
    </location>
</feature>
<feature type="compositionally biased region" description="Basic and acidic residues" evidence="6">
    <location>
        <begin position="370"/>
        <end position="380"/>
    </location>
</feature>
<evidence type="ECO:0000259" key="7">
    <source>
        <dbReference type="PROSITE" id="PS50222"/>
    </source>
</evidence>
<feature type="compositionally biased region" description="Low complexity" evidence="6">
    <location>
        <begin position="31"/>
        <end position="61"/>
    </location>
</feature>
<feature type="compositionally biased region" description="Low complexity" evidence="6">
    <location>
        <begin position="620"/>
        <end position="634"/>
    </location>
</feature>
<evidence type="ECO:0000256" key="2">
    <source>
        <dbReference type="ARBA" id="ARBA00022723"/>
    </source>
</evidence>
<dbReference type="CDD" id="cd00051">
    <property type="entry name" value="EFh"/>
    <property type="match status" value="1"/>
</dbReference>
<keyword evidence="9" id="KW-1185">Reference proteome</keyword>
<feature type="compositionally biased region" description="Pro residues" evidence="6">
    <location>
        <begin position="139"/>
        <end position="150"/>
    </location>
</feature>
<evidence type="ECO:0000256" key="3">
    <source>
        <dbReference type="ARBA" id="ARBA00022737"/>
    </source>
</evidence>
<protein>
    <recommendedName>
        <fullName evidence="1">Calmodulin</fullName>
    </recommendedName>
</protein>
<comment type="caution">
    <text evidence="8">The sequence shown here is derived from an EMBL/GenBank/DDBJ whole genome shotgun (WGS) entry which is preliminary data.</text>
</comment>
<dbReference type="SMART" id="SM00054">
    <property type="entry name" value="EFh"/>
    <property type="match status" value="2"/>
</dbReference>
<feature type="compositionally biased region" description="Low complexity" evidence="6">
    <location>
        <begin position="125"/>
        <end position="138"/>
    </location>
</feature>
<dbReference type="EMBL" id="CAUYUJ010012002">
    <property type="protein sequence ID" value="CAK0833024.1"/>
    <property type="molecule type" value="Genomic_DNA"/>
</dbReference>
<feature type="region of interest" description="Disordered" evidence="6">
    <location>
        <begin position="125"/>
        <end position="229"/>
    </location>
</feature>
<feature type="compositionally biased region" description="Basic residues" evidence="6">
    <location>
        <begin position="168"/>
        <end position="179"/>
    </location>
</feature>
<organism evidence="8 9">
    <name type="scientific">Prorocentrum cordatum</name>
    <dbReference type="NCBI Taxonomy" id="2364126"/>
    <lineage>
        <taxon>Eukaryota</taxon>
        <taxon>Sar</taxon>
        <taxon>Alveolata</taxon>
        <taxon>Dinophyceae</taxon>
        <taxon>Prorocentrales</taxon>
        <taxon>Prorocentraceae</taxon>
        <taxon>Prorocentrum</taxon>
    </lineage>
</organism>
<sequence length="676" mass="70809">MSSVPGEAEGKAEPRALTPEGPAPWAPPAAPAAAAAPAPPRGAASPAAGGPRAAAAAAAPAAVRAADAAAPAAAAAPARAGSVAATYSSCFSSAASSLASSAGSGAAAAAVAAAAPVTVVVASAQAEAESPPAGAGSRPPSPMRVPPPLPRGLLSLGEPEGAAASSRRSSRSRGSRRGSRCASAEAERPPWRPAGVARIPSAVPRASQSSPAEPELAAPAAGEDGDGPGCLTMQRFLSLRNNISLTLDLQVGTEPSASSRDRGNAGETCGWRKLTLATVPTAEDDENMEAAGPSPPGSAPLASDGAPRRRRSLLQVRSATDAAPPRRRSLLQVRSAMTTGGRAARSPDVALDPMVRVGSTRSRKAGLPVEDGRQRPHGLEGKVAAGQGNLPSRRTFRRRGRQGNTPRVQPLQDVQRPRGAQEGDLNEFVQYLGYIVLRVEDPDVLKVADEVTPYSTLDFNEAVAFVEKYARTECQKLLALFRSYDDDESGKLSVEELRRALSSFGFVPYRAMVEEAMEVVDDNGDDELDFEEFMHFLTVYRHHQGFTQQQVSRALRTFGRFTEDIPKLGKVLLKASVGPALCQLYGPRSEGRSANVVVAKHFGSGGRRRGNQVQQHLAGRRSTPSRTCSSSQIFSSSPASCGRARAGHAGLGVQEVRQDLERRRHHFRRRVGDHVG</sequence>
<feature type="compositionally biased region" description="Pro residues" evidence="6">
    <location>
        <begin position="21"/>
        <end position="30"/>
    </location>
</feature>
<evidence type="ECO:0000256" key="4">
    <source>
        <dbReference type="ARBA" id="ARBA00022837"/>
    </source>
</evidence>
<feature type="domain" description="EF-hand" evidence="7">
    <location>
        <begin position="508"/>
        <end position="543"/>
    </location>
</feature>
<keyword evidence="4" id="KW-0106">Calcium</keyword>
<dbReference type="InterPro" id="IPR018247">
    <property type="entry name" value="EF_Hand_1_Ca_BS"/>
</dbReference>
<dbReference type="Gene3D" id="1.10.238.10">
    <property type="entry name" value="EF-hand"/>
    <property type="match status" value="1"/>
</dbReference>